<dbReference type="InterPro" id="IPR041558">
    <property type="entry name" value="MucBP_2"/>
</dbReference>
<proteinExistence type="predicted"/>
<dbReference type="RefSeq" id="WP_182601637.1">
    <property type="nucleotide sequence ID" value="NZ_JACIVD010000044.1"/>
</dbReference>
<evidence type="ECO:0000256" key="1">
    <source>
        <dbReference type="SAM" id="MobiDB-lite"/>
    </source>
</evidence>
<comment type="caution">
    <text evidence="4">The sequence shown here is derived from an EMBL/GenBank/DDBJ whole genome shotgun (WGS) entry which is preliminary data.</text>
</comment>
<evidence type="ECO:0000313" key="4">
    <source>
        <dbReference type="EMBL" id="MBB1122506.1"/>
    </source>
</evidence>
<feature type="domain" description="Mucin binding" evidence="2">
    <location>
        <begin position="959"/>
        <end position="1018"/>
    </location>
</feature>
<evidence type="ECO:0000259" key="3">
    <source>
        <dbReference type="Pfam" id="PF17966"/>
    </source>
</evidence>
<dbReference type="Pfam" id="PF17966">
    <property type="entry name" value="Muc_B2"/>
    <property type="match status" value="2"/>
</dbReference>
<dbReference type="InterPro" id="IPR041495">
    <property type="entry name" value="Mub_B2"/>
</dbReference>
<feature type="domain" description="Mub B2-like" evidence="3">
    <location>
        <begin position="867"/>
        <end position="954"/>
    </location>
</feature>
<evidence type="ECO:0008006" key="6">
    <source>
        <dbReference type="Google" id="ProtNLM"/>
    </source>
</evidence>
<organism evidence="4 5">
    <name type="scientific">Limosilactobacillus albertensis</name>
    <dbReference type="NCBI Taxonomy" id="2759752"/>
    <lineage>
        <taxon>Bacteria</taxon>
        <taxon>Bacillati</taxon>
        <taxon>Bacillota</taxon>
        <taxon>Bacilli</taxon>
        <taxon>Lactobacillales</taxon>
        <taxon>Lactobacillaceae</taxon>
        <taxon>Limosilactobacillus</taxon>
    </lineage>
</organism>
<dbReference type="Pfam" id="PF17965">
    <property type="entry name" value="MucBP_2"/>
    <property type="match status" value="2"/>
</dbReference>
<reference evidence="4 5" key="1">
    <citation type="submission" date="2020-07" db="EMBL/GenBank/DDBJ databases">
        <title>Description of Limosilactobacillus balticus sp. nov., Limosilactobacillus agrestis sp. nov., Limosilactobacillus albertensis sp. nov., Limosilactobacillus rudii sp. nov., Limosilactobacillus fastidiosus sp. nov., five novel Limosilactobacillus species isolated from the vertebrate gastrointestinal tract, and proposal of 6 subspecies of Limosilactobacillus reuteri adapted to the gastrointestinal tract of specific vertebrate hosts.</title>
        <authorList>
            <person name="Li F."/>
            <person name="Cheng C."/>
            <person name="Zheng J."/>
            <person name="Quevedo R.M."/>
            <person name="Li J."/>
            <person name="Roos S."/>
            <person name="Gaenzle M.G."/>
            <person name="Walter J."/>
        </authorList>
    </citation>
    <scope>NUCLEOTIDE SEQUENCE [LARGE SCALE GENOMIC DNA]</scope>
    <source>
        <strain evidence="4 5">Lr3000</strain>
    </source>
</reference>
<accession>A0A839H624</accession>
<feature type="compositionally biased region" description="Basic and acidic residues" evidence="1">
    <location>
        <begin position="1087"/>
        <end position="1096"/>
    </location>
</feature>
<name>A0A839H624_9LACO</name>
<evidence type="ECO:0000313" key="5">
    <source>
        <dbReference type="Proteomes" id="UP000547628"/>
    </source>
</evidence>
<dbReference type="Gene3D" id="3.10.20.470">
    <property type="match status" value="2"/>
</dbReference>
<dbReference type="EMBL" id="JACIVD010000044">
    <property type="protein sequence ID" value="MBB1122506.1"/>
    <property type="molecule type" value="Genomic_DNA"/>
</dbReference>
<dbReference type="AlphaFoldDB" id="A0A839H624"/>
<feature type="domain" description="Mucin binding" evidence="2">
    <location>
        <begin position="705"/>
        <end position="773"/>
    </location>
</feature>
<feature type="domain" description="Mub B2-like" evidence="3">
    <location>
        <begin position="616"/>
        <end position="702"/>
    </location>
</feature>
<dbReference type="Gene3D" id="2.60.40.4300">
    <property type="match status" value="2"/>
</dbReference>
<dbReference type="Proteomes" id="UP000547628">
    <property type="component" value="Unassembled WGS sequence"/>
</dbReference>
<sequence>MLNNYLPIIGLSTRNFLNGDIPTGYDENTIHYREKLMEIKNKDLNIEEYNVKNERNLENKIHSMPSIYINPKYQDEHGLNDNFFGINHGTIISNFNNLNSKKEQSLCSRYNANYVSSLLDFKKVSKLTGTGLLSNTTDYIKSIEIVYTFPMMNCKVNDDSIHVVVDESRIRDIDGLSFADENGDRISRFNINYSYMGETHKFYNLNSLLKIKNFKWENVTSIIAFGSLMPHSSYHINIPFKIINFNDALLNNNKKATFSFNEFALYDLTGKDVLMELASNKKLINAGLNKDAIYDLVSDRHTSSNLKIRVSTPVLSLDDYKNQKIVPVIQDGTCKYRVLFDKDIQEQMPKISDIDNIITNFPDENGAIATNTENVNVLWMGGYFIYSLNNIQNIIKDIGLSVDIDKNGEKPAPYYSYSTVNGETKLYDFVHNKYQVTPHFIPIVKVHRILYADTLVMKNGYNISNLNFDNFVKVFDLNEDNSEQQTDCNRVFAKKISDKRARIYYYLNDVLNNNMLISKEVNLKILSNKQEIKIFYVDLDLNNTKDIDRENFLFERTQTLIGNDGELYNNKLWDFSNFHYRLERNDDGAINGVFNGEIPIKNYYVYLRHEKQTLVENKNIIRTINLILPNGSMQVIEQVAPLKRMGEKDLVTQKIFWENWNTLVFPPVNFRPIKGYTIYNIKSETVNVKSNNQAINVSYVPKKNTIFIKYIDQDENVIRSYKIIGYTGEPLNYSVDLELKELKKEGYSLVKNNVPQNYVFGKTNNQNDEYIVSISNKIKKQPIFIYYVDVPTSYEGQLNPKVGKINYSFTQKLEVNNDEDYKNTLFDVGSKQFEIIQADSGAVKGKYDANQKKQEFFVYMQHREKTVMETKKFIRKINIMFPSNVIENVSQEAIIQRNGKLDLVTNKYLWSTWSDSEFPMFIPEPLKGYKIESIPAVKVNSNSSDLSINISYIPQPSEILLQFIDVDNNKVILEKEIYGVTGEKITENTIIGIIKSLKNKGYSLEKDFNELKFLDKYSEYTIFMTRKEKNQFIDKVQNSDTKNKDTKINNETNNIQQNAVTIVFPEKPQKKSKQNNKQNKLDNSNNNEKKSNTKIKDKLKKILLD</sequence>
<gene>
    <name evidence="4" type="ORF">H5S41_00800</name>
</gene>
<evidence type="ECO:0000259" key="2">
    <source>
        <dbReference type="Pfam" id="PF17965"/>
    </source>
</evidence>
<feature type="compositionally biased region" description="Low complexity" evidence="1">
    <location>
        <begin position="1075"/>
        <end position="1086"/>
    </location>
</feature>
<protein>
    <recommendedName>
        <fullName evidence="6">MucBP domain-containing protein</fullName>
    </recommendedName>
</protein>
<feature type="region of interest" description="Disordered" evidence="1">
    <location>
        <begin position="1064"/>
        <end position="1096"/>
    </location>
</feature>